<keyword evidence="5" id="KW-1133">Transmembrane helix</keyword>
<dbReference type="InterPro" id="IPR013210">
    <property type="entry name" value="LRR_N_plant-typ"/>
</dbReference>
<keyword evidence="3" id="KW-0812">Transmembrane</keyword>
<dbReference type="SUPFAM" id="SSF52058">
    <property type="entry name" value="L domain-like"/>
    <property type="match status" value="1"/>
</dbReference>
<dbReference type="Pfam" id="PF08263">
    <property type="entry name" value="LRRNT_2"/>
    <property type="match status" value="1"/>
</dbReference>
<dbReference type="Pfam" id="PF00560">
    <property type="entry name" value="LRR_1"/>
    <property type="match status" value="4"/>
</dbReference>
<evidence type="ECO:0000256" key="3">
    <source>
        <dbReference type="ARBA" id="ARBA00022692"/>
    </source>
</evidence>
<keyword evidence="6" id="KW-0472">Membrane</keyword>
<dbReference type="InterPro" id="IPR001245">
    <property type="entry name" value="Ser-Thr/Tyr_kinase_cat_dom"/>
</dbReference>
<dbReference type="InterPro" id="IPR032675">
    <property type="entry name" value="LRR_dom_sf"/>
</dbReference>
<evidence type="ECO:0000259" key="8">
    <source>
        <dbReference type="PROSITE" id="PS50011"/>
    </source>
</evidence>
<comment type="caution">
    <text evidence="9">The sequence shown here is derived from an EMBL/GenBank/DDBJ whole genome shotgun (WGS) entry which is preliminary data.</text>
</comment>
<dbReference type="FunFam" id="3.80.10.10:FF:000379">
    <property type="entry name" value="Protein NSP-INTERACTING KINASE 2"/>
    <property type="match status" value="1"/>
</dbReference>
<dbReference type="FunFam" id="3.30.200.20:FF:000371">
    <property type="entry name" value="Protein NSP-INTERACTING KINASE 2"/>
    <property type="match status" value="1"/>
</dbReference>
<dbReference type="PROSITE" id="PS50011">
    <property type="entry name" value="PROTEIN_KINASE_DOM"/>
    <property type="match status" value="1"/>
</dbReference>
<dbReference type="InterPro" id="IPR046959">
    <property type="entry name" value="PRK1-6/SRF4-like"/>
</dbReference>
<evidence type="ECO:0000313" key="9">
    <source>
        <dbReference type="EMBL" id="KAK4740825.1"/>
    </source>
</evidence>
<dbReference type="GO" id="GO:0016020">
    <property type="term" value="C:membrane"/>
    <property type="evidence" value="ECO:0007669"/>
    <property type="project" value="UniProtKB-SubCell"/>
</dbReference>
<dbReference type="Pfam" id="PF07714">
    <property type="entry name" value="PK_Tyr_Ser-Thr"/>
    <property type="match status" value="1"/>
</dbReference>
<gene>
    <name evidence="9" type="ORF">SAY87_024413</name>
</gene>
<dbReference type="Proteomes" id="UP001345219">
    <property type="component" value="Chromosome 19"/>
</dbReference>
<feature type="domain" description="Protein kinase" evidence="8">
    <location>
        <begin position="406"/>
        <end position="674"/>
    </location>
</feature>
<evidence type="ECO:0000256" key="4">
    <source>
        <dbReference type="ARBA" id="ARBA00022737"/>
    </source>
</evidence>
<protein>
    <recommendedName>
        <fullName evidence="8">Protein kinase domain-containing protein</fullName>
    </recommendedName>
</protein>
<organism evidence="9 10">
    <name type="scientific">Trapa incisa</name>
    <dbReference type="NCBI Taxonomy" id="236973"/>
    <lineage>
        <taxon>Eukaryota</taxon>
        <taxon>Viridiplantae</taxon>
        <taxon>Streptophyta</taxon>
        <taxon>Embryophyta</taxon>
        <taxon>Tracheophyta</taxon>
        <taxon>Spermatophyta</taxon>
        <taxon>Magnoliopsida</taxon>
        <taxon>eudicotyledons</taxon>
        <taxon>Gunneridae</taxon>
        <taxon>Pentapetalae</taxon>
        <taxon>rosids</taxon>
        <taxon>malvids</taxon>
        <taxon>Myrtales</taxon>
        <taxon>Lythraceae</taxon>
        <taxon>Trapa</taxon>
    </lineage>
</organism>
<dbReference type="EMBL" id="JAXIOK010000024">
    <property type="protein sequence ID" value="KAK4740825.1"/>
    <property type="molecule type" value="Genomic_DNA"/>
</dbReference>
<feature type="signal peptide" evidence="7">
    <location>
        <begin position="1"/>
        <end position="25"/>
    </location>
</feature>
<reference evidence="9 10" key="1">
    <citation type="journal article" date="2023" name="Hortic Res">
        <title>Pangenome of water caltrop reveals structural variations and asymmetric subgenome divergence after allopolyploidization.</title>
        <authorList>
            <person name="Zhang X."/>
            <person name="Chen Y."/>
            <person name="Wang L."/>
            <person name="Yuan Y."/>
            <person name="Fang M."/>
            <person name="Shi L."/>
            <person name="Lu R."/>
            <person name="Comes H.P."/>
            <person name="Ma Y."/>
            <person name="Chen Y."/>
            <person name="Huang G."/>
            <person name="Zhou Y."/>
            <person name="Zheng Z."/>
            <person name="Qiu Y."/>
        </authorList>
    </citation>
    <scope>NUCLEOTIDE SEQUENCE [LARGE SCALE GENOMIC DNA]</scope>
    <source>
        <tissue evidence="9">Roots</tissue>
    </source>
</reference>
<evidence type="ECO:0000313" key="10">
    <source>
        <dbReference type="Proteomes" id="UP001345219"/>
    </source>
</evidence>
<accession>A0AAN7G945</accession>
<keyword evidence="10" id="KW-1185">Reference proteome</keyword>
<dbReference type="Gene3D" id="3.30.200.20">
    <property type="entry name" value="Phosphorylase Kinase, domain 1"/>
    <property type="match status" value="1"/>
</dbReference>
<dbReference type="GO" id="GO:0004672">
    <property type="term" value="F:protein kinase activity"/>
    <property type="evidence" value="ECO:0007669"/>
    <property type="project" value="InterPro"/>
</dbReference>
<comment type="subcellular location">
    <subcellularLocation>
        <location evidence="1">Membrane</location>
    </subcellularLocation>
</comment>
<evidence type="ECO:0000256" key="7">
    <source>
        <dbReference type="SAM" id="SignalP"/>
    </source>
</evidence>
<dbReference type="PANTHER" id="PTHR48007:SF65">
    <property type="entry name" value="OS01G0577600 PROTEIN"/>
    <property type="match status" value="1"/>
</dbReference>
<name>A0AAN7G945_9MYRT</name>
<sequence>MGLSYFLPTLLVLVGSTLVLPSVRGNAELQALMKIKSTLDPGNKILTSWTGDGDPCGGSFEGVACNEHLKVANISLQSKGLAGSISPAVAELKSLSGLYLHYNSLTGEIPKEISNLTELTDLYLNVNNLSGRIPSEIGNMAGLQVLQLCCNQLTGNIPLQVGSLHKLKLLALHYNVLTGEIPQSLGNLLSLSRLVLSFNQLTGRIPPLLTAIPLLQVLDVQNNSLSGIVPSGFKRLDRGFQYQNNPGLCGFGFPSLRVCEGTDSSYINDLPFGVSTNNETLLPHSKNVNSHAHSGRSHIAKKVLIAGTLMAAIALAASGSIALYRHRREKQKIGSTVDATESRISTDHQSKDFCSRSASPLVSLEYSNAWDPLDDGLYGNGLVMPPRILQGFRFTLEEIESATHYFSETSLLGRSNFSAVYMGILRDGTHVAIKSINVTSCKSEEADFVSGLNLLASLRHENLVRLRGFCCSKGRGECFLVYDFTPEGNLSQYLDVEDGSGQVLDWPTRISIIKGIANGIGYLHSSEGNRNPVVHQNISVEKVLLDHKLRPLIMDSGIPKLLADDVIFSALKVSAAMGCLAPEYITTGRLTVESDVYAFGVILFQILSGKMRLTSSMRFGVESCNFRDFIDPNLRANFIEAEAENLTRVALMCTSEAPQSRPSILRVIEELENLGSMC</sequence>
<dbReference type="SUPFAM" id="SSF56112">
    <property type="entry name" value="Protein kinase-like (PK-like)"/>
    <property type="match status" value="1"/>
</dbReference>
<feature type="chain" id="PRO_5042892638" description="Protein kinase domain-containing protein" evidence="7">
    <location>
        <begin position="26"/>
        <end position="678"/>
    </location>
</feature>
<dbReference type="InterPro" id="IPR011009">
    <property type="entry name" value="Kinase-like_dom_sf"/>
</dbReference>
<keyword evidence="7" id="KW-0732">Signal</keyword>
<dbReference type="PANTHER" id="PTHR48007">
    <property type="entry name" value="LEUCINE-RICH REPEAT RECEPTOR-LIKE PROTEIN KINASE PXC1"/>
    <property type="match status" value="1"/>
</dbReference>
<evidence type="ECO:0000256" key="1">
    <source>
        <dbReference type="ARBA" id="ARBA00004370"/>
    </source>
</evidence>
<dbReference type="InterPro" id="IPR000719">
    <property type="entry name" value="Prot_kinase_dom"/>
</dbReference>
<keyword evidence="4" id="KW-0677">Repeat</keyword>
<dbReference type="Gene3D" id="1.10.510.10">
    <property type="entry name" value="Transferase(Phosphotransferase) domain 1"/>
    <property type="match status" value="1"/>
</dbReference>
<evidence type="ECO:0000256" key="2">
    <source>
        <dbReference type="ARBA" id="ARBA00022614"/>
    </source>
</evidence>
<dbReference type="GO" id="GO:0005524">
    <property type="term" value="F:ATP binding"/>
    <property type="evidence" value="ECO:0007669"/>
    <property type="project" value="InterPro"/>
</dbReference>
<dbReference type="Gene3D" id="3.80.10.10">
    <property type="entry name" value="Ribonuclease Inhibitor"/>
    <property type="match status" value="2"/>
</dbReference>
<dbReference type="InterPro" id="IPR001611">
    <property type="entry name" value="Leu-rich_rpt"/>
</dbReference>
<evidence type="ECO:0000256" key="6">
    <source>
        <dbReference type="ARBA" id="ARBA00023136"/>
    </source>
</evidence>
<dbReference type="AlphaFoldDB" id="A0AAN7G945"/>
<keyword evidence="2" id="KW-0433">Leucine-rich repeat</keyword>
<evidence type="ECO:0000256" key="5">
    <source>
        <dbReference type="ARBA" id="ARBA00022989"/>
    </source>
</evidence>
<proteinExistence type="predicted"/>